<accession>A0A6C0KGI1</accession>
<proteinExistence type="predicted"/>
<name>A0A6C0KGI1_9ZZZZ</name>
<reference evidence="1" key="1">
    <citation type="journal article" date="2020" name="Nature">
        <title>Giant virus diversity and host interactions through global metagenomics.</title>
        <authorList>
            <person name="Schulz F."/>
            <person name="Roux S."/>
            <person name="Paez-Espino D."/>
            <person name="Jungbluth S."/>
            <person name="Walsh D.A."/>
            <person name="Denef V.J."/>
            <person name="McMahon K.D."/>
            <person name="Konstantinidis K.T."/>
            <person name="Eloe-Fadrosh E.A."/>
            <person name="Kyrpides N.C."/>
            <person name="Woyke T."/>
        </authorList>
    </citation>
    <scope>NUCLEOTIDE SEQUENCE</scope>
    <source>
        <strain evidence="1">GVMAG-S-3300012000-53</strain>
    </source>
</reference>
<sequence>MTDTLKFERKDDQQKIYGVYIKSMLTMKVSLSITEVGKNIKQNLEKSISKKTEGKCIAEGFIRPNSVKVLTYSSGNVNGDLIEFHTVYECMVCHPVEGMLIECQTKTITKAGIHAEVVDNDGTVPVTVFIARDHHFTDKYFSTIKDNMKIKVQVIGARFELNDPYICVIGKLMFEKMDKNQEKSKKPAIQILGGDADLDFDDSDEE</sequence>
<dbReference type="EMBL" id="MN740889">
    <property type="protein sequence ID" value="QHU16739.1"/>
    <property type="molecule type" value="Genomic_DNA"/>
</dbReference>
<dbReference type="AlphaFoldDB" id="A0A6C0KGI1"/>
<evidence type="ECO:0000313" key="1">
    <source>
        <dbReference type="EMBL" id="QHU16739.1"/>
    </source>
</evidence>
<organism evidence="1">
    <name type="scientific">viral metagenome</name>
    <dbReference type="NCBI Taxonomy" id="1070528"/>
    <lineage>
        <taxon>unclassified sequences</taxon>
        <taxon>metagenomes</taxon>
        <taxon>organismal metagenomes</taxon>
    </lineage>
</organism>
<evidence type="ECO:0008006" key="2">
    <source>
        <dbReference type="Google" id="ProtNLM"/>
    </source>
</evidence>
<protein>
    <recommendedName>
        <fullName evidence="2">S1 motif domain-containing protein</fullName>
    </recommendedName>
</protein>